<protein>
    <recommendedName>
        <fullName evidence="3">Protein kinase domain-containing protein</fullName>
    </recommendedName>
</protein>
<evidence type="ECO:0000313" key="5">
    <source>
        <dbReference type="Proteomes" id="UP001527925"/>
    </source>
</evidence>
<feature type="region of interest" description="Disordered" evidence="2">
    <location>
        <begin position="186"/>
        <end position="213"/>
    </location>
</feature>
<reference evidence="4 5" key="1">
    <citation type="submission" date="2023-09" db="EMBL/GenBank/DDBJ databases">
        <title>Pangenome analysis of Batrachochytrium dendrobatidis and related Chytrids.</title>
        <authorList>
            <person name="Yacoub M.N."/>
            <person name="Stajich J.E."/>
            <person name="James T.Y."/>
        </authorList>
    </citation>
    <scope>NUCLEOTIDE SEQUENCE [LARGE SCALE GENOMIC DNA]</scope>
    <source>
        <strain evidence="4 5">JEL0888</strain>
    </source>
</reference>
<feature type="region of interest" description="Disordered" evidence="2">
    <location>
        <begin position="1"/>
        <end position="37"/>
    </location>
</feature>
<dbReference type="Gene3D" id="1.10.510.10">
    <property type="entry name" value="Transferase(Phosphotransferase) domain 1"/>
    <property type="match status" value="1"/>
</dbReference>
<comment type="caution">
    <text evidence="4">The sequence shown here is derived from an EMBL/GenBank/DDBJ whole genome shotgun (WGS) entry which is preliminary data.</text>
</comment>
<gene>
    <name evidence="4" type="ORF">HK105_207062</name>
</gene>
<feature type="region of interest" description="Disordered" evidence="2">
    <location>
        <begin position="448"/>
        <end position="522"/>
    </location>
</feature>
<feature type="compositionally biased region" description="Low complexity" evidence="2">
    <location>
        <begin position="193"/>
        <end position="213"/>
    </location>
</feature>
<dbReference type="SUPFAM" id="SSF56112">
    <property type="entry name" value="Protein kinase-like (PK-like)"/>
    <property type="match status" value="1"/>
</dbReference>
<feature type="domain" description="Protein kinase" evidence="3">
    <location>
        <begin position="698"/>
        <end position="879"/>
    </location>
</feature>
<dbReference type="PANTHER" id="PTHR37171:SF1">
    <property type="entry name" value="SERINE_THREONINE-PROTEIN KINASE YRZF-RELATED"/>
    <property type="match status" value="1"/>
</dbReference>
<dbReference type="InterPro" id="IPR017441">
    <property type="entry name" value="Protein_kinase_ATP_BS"/>
</dbReference>
<dbReference type="EMBL" id="JADGIZ020000046">
    <property type="protein sequence ID" value="KAL2913450.1"/>
    <property type="molecule type" value="Genomic_DNA"/>
</dbReference>
<feature type="binding site" evidence="1">
    <location>
        <position position="725"/>
    </location>
    <ligand>
        <name>ATP</name>
        <dbReference type="ChEBI" id="CHEBI:30616"/>
    </ligand>
</feature>
<feature type="compositionally biased region" description="Gly residues" evidence="2">
    <location>
        <begin position="506"/>
        <end position="519"/>
    </location>
</feature>
<dbReference type="PANTHER" id="PTHR37171">
    <property type="entry name" value="SERINE/THREONINE-PROTEIN KINASE YRZF-RELATED"/>
    <property type="match status" value="1"/>
</dbReference>
<dbReference type="InterPro" id="IPR052396">
    <property type="entry name" value="Meiotic_Drive_Suppr_Kinase"/>
</dbReference>
<keyword evidence="5" id="KW-1185">Reference proteome</keyword>
<dbReference type="InterPro" id="IPR000719">
    <property type="entry name" value="Prot_kinase_dom"/>
</dbReference>
<evidence type="ECO:0000313" key="4">
    <source>
        <dbReference type="EMBL" id="KAL2913450.1"/>
    </source>
</evidence>
<accession>A0ABR4N1T0</accession>
<proteinExistence type="predicted"/>
<evidence type="ECO:0000256" key="2">
    <source>
        <dbReference type="SAM" id="MobiDB-lite"/>
    </source>
</evidence>
<evidence type="ECO:0000259" key="3">
    <source>
        <dbReference type="PROSITE" id="PS50011"/>
    </source>
</evidence>
<dbReference type="PROSITE" id="PS00107">
    <property type="entry name" value="PROTEIN_KINASE_ATP"/>
    <property type="match status" value="1"/>
</dbReference>
<sequence length="879" mass="94905">MDVSAQDELVTPSEQDVVTGVGEQESSMDIDDAADASHASTAAAGEMHVVQDATSRSADKQKPLSSKDVVMDIPSSLPQPAREIVVFVKYLYGYKLQLRVDSTTNVAGLLDIIALDSVSSNWIKCIGKRCADGPTLYTTDTWCRGREPFAANTVVGSIARADHTKALDLQLSVMTPILELNMPTASTAPQLDTSGTTHAATSTSSNTGDAGNAGNAAEDTLINRIHHTISNAGSVATPAADDAIWLISNLLPNACLVDKEARVKEKVRVLLKAIALLFGQTSGVVAEVDWLRNRGLMCDIAFIFTTPNGGQMIVAIEAKRGDLFNSGKPLPVVKDGAFVTNGALGIVNSYNQVFHYMAESALHVAPSATTLHVSVITNFRQTIALHSRIDSSQQLATTFSCFEDPSGQALFVLLYTLLNEVRTQTHGEPERIFVQHDQDGELATIVQYNEDDQRIQNRTESESSANDISRHSSRNGSRGGSRHGGPSRSAGHSRHPSRSYSSGGPSRRGGSGATSGAGSQGYSSNQMQYSAAGGMLDAESMQSVFRAASADGVAAQLALSTDDLFGSEHGAMTAQGGSSHTQRARPRYDRDAQRSITSFLHDVAAQSLVAEVTRQSTDLTMVGDEPDLQQLDDMATQSQPPVVADARPRLARSIDPAAQPGCLWLREVPSLSAVPEAQRCKTVDDALRLEPGIKPIDIFVGSEIGAGRFGVVRAALFQALPAAIKRIVLHLYEHNQELYQHEVHMYLRLRYLWGVAVATLLGYGMDSHDSVSIITERGNLSEAWPKSDVELAVASLKAIHRMGILHGDVHAKNVVFVGKGNERRALWIDFECSKFGNDYHQQQAEIQRLRECAASIGQRFESEKAEAERRLRETTLPVQ</sequence>
<name>A0ABR4N1T0_9FUNG</name>
<keyword evidence="1" id="KW-0547">Nucleotide-binding</keyword>
<dbReference type="InterPro" id="IPR011009">
    <property type="entry name" value="Kinase-like_dom_sf"/>
</dbReference>
<dbReference type="PROSITE" id="PS50011">
    <property type="entry name" value="PROTEIN_KINASE_DOM"/>
    <property type="match status" value="1"/>
</dbReference>
<organism evidence="4 5">
    <name type="scientific">Polyrhizophydium stewartii</name>
    <dbReference type="NCBI Taxonomy" id="2732419"/>
    <lineage>
        <taxon>Eukaryota</taxon>
        <taxon>Fungi</taxon>
        <taxon>Fungi incertae sedis</taxon>
        <taxon>Chytridiomycota</taxon>
        <taxon>Chytridiomycota incertae sedis</taxon>
        <taxon>Chytridiomycetes</taxon>
        <taxon>Rhizophydiales</taxon>
        <taxon>Rhizophydiales incertae sedis</taxon>
        <taxon>Polyrhizophydium</taxon>
    </lineage>
</organism>
<keyword evidence="1" id="KW-0067">ATP-binding</keyword>
<feature type="compositionally biased region" description="Basic and acidic residues" evidence="2">
    <location>
        <begin position="451"/>
        <end position="461"/>
    </location>
</feature>
<evidence type="ECO:0000256" key="1">
    <source>
        <dbReference type="PROSITE-ProRule" id="PRU10141"/>
    </source>
</evidence>
<dbReference type="Proteomes" id="UP001527925">
    <property type="component" value="Unassembled WGS sequence"/>
</dbReference>